<evidence type="ECO:0000313" key="2">
    <source>
        <dbReference type="Proteomes" id="UP001186974"/>
    </source>
</evidence>
<dbReference type="Proteomes" id="UP001186974">
    <property type="component" value="Unassembled WGS sequence"/>
</dbReference>
<reference evidence="1" key="1">
    <citation type="submission" date="2024-09" db="EMBL/GenBank/DDBJ databases">
        <title>Black Yeasts Isolated from many extreme environments.</title>
        <authorList>
            <person name="Coleine C."/>
            <person name="Stajich J.E."/>
            <person name="Selbmann L."/>
        </authorList>
    </citation>
    <scope>NUCLEOTIDE SEQUENCE</scope>
    <source>
        <strain evidence="1">CCFEE 5737</strain>
    </source>
</reference>
<protein>
    <submittedName>
        <fullName evidence="1">Uncharacterized protein</fullName>
    </submittedName>
</protein>
<keyword evidence="2" id="KW-1185">Reference proteome</keyword>
<feature type="non-terminal residue" evidence="1">
    <location>
        <position position="112"/>
    </location>
</feature>
<proteinExistence type="predicted"/>
<dbReference type="EMBL" id="JAWDJW010008840">
    <property type="protein sequence ID" value="KAK3060121.1"/>
    <property type="molecule type" value="Genomic_DNA"/>
</dbReference>
<comment type="caution">
    <text evidence="1">The sequence shown here is derived from an EMBL/GenBank/DDBJ whole genome shotgun (WGS) entry which is preliminary data.</text>
</comment>
<name>A0ACC3D0S7_9PEZI</name>
<gene>
    <name evidence="1" type="ORF">LTS18_009320</name>
</gene>
<accession>A0ACC3D0S7</accession>
<sequence>MAKDAHSSPDGEKQDHNRFSGILGKRGRLGPRERIRHFTWSWFASTMSTGALAIILAQTPFQFTGLRTIGKIVYILDIVMFVTFNILLLTRFILRPTALTKSLHTPPEALFF</sequence>
<evidence type="ECO:0000313" key="1">
    <source>
        <dbReference type="EMBL" id="KAK3060121.1"/>
    </source>
</evidence>
<organism evidence="1 2">
    <name type="scientific">Coniosporium uncinatum</name>
    <dbReference type="NCBI Taxonomy" id="93489"/>
    <lineage>
        <taxon>Eukaryota</taxon>
        <taxon>Fungi</taxon>
        <taxon>Dikarya</taxon>
        <taxon>Ascomycota</taxon>
        <taxon>Pezizomycotina</taxon>
        <taxon>Dothideomycetes</taxon>
        <taxon>Dothideomycetes incertae sedis</taxon>
        <taxon>Coniosporium</taxon>
    </lineage>
</organism>